<dbReference type="SUPFAM" id="SSF56112">
    <property type="entry name" value="Protein kinase-like (PK-like)"/>
    <property type="match status" value="1"/>
</dbReference>
<organism evidence="3 4">
    <name type="scientific">Zymoseptoria tritici ST99CH_1E4</name>
    <dbReference type="NCBI Taxonomy" id="1276532"/>
    <lineage>
        <taxon>Eukaryota</taxon>
        <taxon>Fungi</taxon>
        <taxon>Dikarya</taxon>
        <taxon>Ascomycota</taxon>
        <taxon>Pezizomycotina</taxon>
        <taxon>Dothideomycetes</taxon>
        <taxon>Dothideomycetidae</taxon>
        <taxon>Mycosphaerellales</taxon>
        <taxon>Mycosphaerellaceae</taxon>
        <taxon>Zymoseptoria</taxon>
    </lineage>
</organism>
<accession>A0A2H1GLJ3</accession>
<evidence type="ECO:0000259" key="2">
    <source>
        <dbReference type="Pfam" id="PF16242"/>
    </source>
</evidence>
<dbReference type="PANTHER" id="PTHR34818:SF1">
    <property type="entry name" value="PROTEIN BLI-3"/>
    <property type="match status" value="1"/>
</dbReference>
<dbReference type="Proteomes" id="UP000245764">
    <property type="component" value="Chromosome 6"/>
</dbReference>
<feature type="region of interest" description="Disordered" evidence="1">
    <location>
        <begin position="279"/>
        <end position="321"/>
    </location>
</feature>
<dbReference type="SUPFAM" id="SSF50475">
    <property type="entry name" value="FMN-binding split barrel"/>
    <property type="match status" value="1"/>
</dbReference>
<dbReference type="EMBL" id="LT854258">
    <property type="protein sequence ID" value="SMR54388.1"/>
    <property type="molecule type" value="Genomic_DNA"/>
</dbReference>
<dbReference type="InterPro" id="IPR012349">
    <property type="entry name" value="Split_barrel_FMN-bd"/>
</dbReference>
<proteinExistence type="predicted"/>
<dbReference type="Pfam" id="PF06293">
    <property type="entry name" value="Kdo"/>
    <property type="match status" value="1"/>
</dbReference>
<gene>
    <name evidence="3" type="ORF">ZT1E4_G7079</name>
</gene>
<protein>
    <recommendedName>
        <fullName evidence="2">General stress protein FMN-binding split barrel domain-containing protein</fullName>
    </recommendedName>
</protein>
<dbReference type="AlphaFoldDB" id="A0A2H1GLJ3"/>
<name>A0A2H1GLJ3_ZYMTR</name>
<sequence length="499" mass="55371">MAATNKDFKMLQVEVDEGEEDSYFRFQCGKQVRYVTIAAGVYTADVMVFAPDLFTVLPAFPPGDWNYGYIGKDPKTGTPCFIEISRRQLPGVEDVWHPTDVDHLDVVYGERLRNGVYRVTTAMFAEIIVAKFAVFEHEIGYLNSECAAYQWIEGQNIGPKFLGNLVEDGRVIGFLMGDITDAKHADIDDLSLCQEALRRLHQLGILHGDTNKHNFLIKDERAVLIDFDNARKCDDQEEFAKELNGLTEQLNDSLGRGGMIILKSLLQWIQRLAPPALPRATSRALQPNTKPPHHVARMSFSNADTGGKTADPYVAKNSQDPSLKEKAEDFTTFAEKTKFCLLTTKNKDNLLVSRAMAIAGKEGNGVDLIFHTNTESGKTDDLQNSPEVNVGFIDSSGQWASVSGAAKVETDRSRVREYYSQSLKAWLGDLGDGKHDGGPEDPRIGLIRVKAHTITYAISSKNIVTSTIEVAKGALTGQTAQVNKLRHLDESELQQWRSS</sequence>
<evidence type="ECO:0000313" key="4">
    <source>
        <dbReference type="Proteomes" id="UP000245764"/>
    </source>
</evidence>
<dbReference type="InterPro" id="IPR011009">
    <property type="entry name" value="Kinase-like_dom_sf"/>
</dbReference>
<reference evidence="4" key="1">
    <citation type="submission" date="2017-05" db="EMBL/GenBank/DDBJ databases">
        <authorList>
            <person name="Song R."/>
            <person name="Chenine A.L."/>
            <person name="Ruprecht R.M."/>
        </authorList>
    </citation>
    <scope>NUCLEOTIDE SEQUENCE [LARGE SCALE GENOMIC DNA]</scope>
</reference>
<dbReference type="PANTHER" id="PTHR34818">
    <property type="entry name" value="PROTEIN BLI-3"/>
    <property type="match status" value="1"/>
</dbReference>
<dbReference type="Gene3D" id="2.30.110.10">
    <property type="entry name" value="Electron Transport, Fmn-binding Protein, Chain A"/>
    <property type="match status" value="1"/>
</dbReference>
<feature type="domain" description="General stress protein FMN-binding split barrel" evidence="2">
    <location>
        <begin position="326"/>
        <end position="479"/>
    </location>
</feature>
<dbReference type="Gene3D" id="1.10.510.10">
    <property type="entry name" value="Transferase(Phosphotransferase) domain 1"/>
    <property type="match status" value="1"/>
</dbReference>
<dbReference type="Pfam" id="PF16242">
    <property type="entry name" value="Pyrid_ox_like"/>
    <property type="match status" value="1"/>
</dbReference>
<evidence type="ECO:0000256" key="1">
    <source>
        <dbReference type="SAM" id="MobiDB-lite"/>
    </source>
</evidence>
<dbReference type="InterPro" id="IPR052917">
    <property type="entry name" value="Stress-Dev_Protein"/>
</dbReference>
<evidence type="ECO:0000313" key="3">
    <source>
        <dbReference type="EMBL" id="SMR54388.1"/>
    </source>
</evidence>
<dbReference type="InterPro" id="IPR038725">
    <property type="entry name" value="YdaG_split_barrel_FMN-bd"/>
</dbReference>